<feature type="compositionally biased region" description="Gly residues" evidence="5">
    <location>
        <begin position="110"/>
        <end position="119"/>
    </location>
</feature>
<dbReference type="AlphaFoldDB" id="A0A0G4M8Y3"/>
<feature type="region of interest" description="Disordered" evidence="5">
    <location>
        <begin position="221"/>
        <end position="264"/>
    </location>
</feature>
<evidence type="ECO:0000256" key="2">
    <source>
        <dbReference type="ARBA" id="ARBA00022491"/>
    </source>
</evidence>
<evidence type="ECO:0000313" key="6">
    <source>
        <dbReference type="EMBL" id="CRK30742.1"/>
    </source>
</evidence>
<accession>A0A0G4M8Y3</accession>
<feature type="region of interest" description="Disordered" evidence="5">
    <location>
        <begin position="287"/>
        <end position="330"/>
    </location>
</feature>
<dbReference type="Pfam" id="PF02671">
    <property type="entry name" value="PAH"/>
    <property type="match status" value="1"/>
</dbReference>
<feature type="region of interest" description="Disordered" evidence="5">
    <location>
        <begin position="365"/>
        <end position="464"/>
    </location>
</feature>
<dbReference type="SUPFAM" id="SSF47762">
    <property type="entry name" value="PAH2 domain"/>
    <property type="match status" value="1"/>
</dbReference>
<dbReference type="GO" id="GO:0000122">
    <property type="term" value="P:negative regulation of transcription by RNA polymerase II"/>
    <property type="evidence" value="ECO:0007669"/>
    <property type="project" value="TreeGrafter"/>
</dbReference>
<feature type="compositionally biased region" description="Low complexity" evidence="5">
    <location>
        <begin position="251"/>
        <end position="260"/>
    </location>
</feature>
<proteinExistence type="predicted"/>
<evidence type="ECO:0000313" key="7">
    <source>
        <dbReference type="Proteomes" id="UP000045706"/>
    </source>
</evidence>
<dbReference type="GO" id="GO:0003714">
    <property type="term" value="F:transcription corepressor activity"/>
    <property type="evidence" value="ECO:0007669"/>
    <property type="project" value="InterPro"/>
</dbReference>
<organism evidence="6 7">
    <name type="scientific">Verticillium longisporum</name>
    <name type="common">Verticillium dahliae var. longisporum</name>
    <dbReference type="NCBI Taxonomy" id="100787"/>
    <lineage>
        <taxon>Eukaryota</taxon>
        <taxon>Fungi</taxon>
        <taxon>Dikarya</taxon>
        <taxon>Ascomycota</taxon>
        <taxon>Pezizomycotina</taxon>
        <taxon>Sordariomycetes</taxon>
        <taxon>Hypocreomycetidae</taxon>
        <taxon>Glomerellales</taxon>
        <taxon>Plectosphaerellaceae</taxon>
        <taxon>Verticillium</taxon>
    </lineage>
</organism>
<evidence type="ECO:0000256" key="1">
    <source>
        <dbReference type="ARBA" id="ARBA00004123"/>
    </source>
</evidence>
<name>A0A0G4M8Y3_VERLO</name>
<dbReference type="EMBL" id="CVQI01023113">
    <property type="protein sequence ID" value="CRK30742.1"/>
    <property type="molecule type" value="Genomic_DNA"/>
</dbReference>
<dbReference type="GO" id="GO:0070822">
    <property type="term" value="C:Sin3-type complex"/>
    <property type="evidence" value="ECO:0007669"/>
    <property type="project" value="TreeGrafter"/>
</dbReference>
<dbReference type="InterPro" id="IPR003822">
    <property type="entry name" value="PAH"/>
</dbReference>
<protein>
    <recommendedName>
        <fullName evidence="8">Histone deacetylase interacting domain-containing protein</fullName>
    </recommendedName>
</protein>
<dbReference type="PROSITE" id="PS51477">
    <property type="entry name" value="PAH"/>
    <property type="match status" value="1"/>
</dbReference>
<evidence type="ECO:0000256" key="4">
    <source>
        <dbReference type="PROSITE-ProRule" id="PRU00810"/>
    </source>
</evidence>
<keyword evidence="2" id="KW-0678">Repressor</keyword>
<evidence type="ECO:0008006" key="8">
    <source>
        <dbReference type="Google" id="ProtNLM"/>
    </source>
</evidence>
<dbReference type="Proteomes" id="UP000045706">
    <property type="component" value="Unassembled WGS sequence"/>
</dbReference>
<gene>
    <name evidence="6" type="ORF">BN1723_014424</name>
</gene>
<keyword evidence="3 4" id="KW-0539">Nucleus</keyword>
<sequence length="464" mass="48499">MPLGAPSGPPANFGGPLQADPARPPQHGGPSNGPAQHQMFAPISHPTNPPNAHPGAPGGPPPIFGGPLQQREVSQALQQAPFGGGGGGAGGGGANTNNPGAQAPPNQAQGGPGPGGGLAQGQQPILNDALTYLDQVKVQFHDQADVYNRFLDIMKDFKSQAIDTPGVINRVSELFAGHPNLIQGFNTFLPPGYRIECGTGSDPNTIRVTTPMGTTVQSITGRVTQPDGPHAQPGGAQPLFGPRNNAAGSWPQPQQPQLPQHSIESPEATFSTPVQNGAAVFGQAQGLGAPFDAQGPGHQRGPNQMPGNAPPVAGQPPRNAQTPTPQAGAPGVNGTQFTFDPAPLSYTIAGDLSTMSAKNMDDAEAFEADNRRRMAQETDDLERREREQEDRRRRDGFPPGPPHHSNAGSIPIHQPVASRISGNSKWMKDLSQSDVEKTKNDWNKWLQDGVAPPAVNGNNMDTTD</sequence>
<feature type="compositionally biased region" description="Low complexity" evidence="5">
    <location>
        <begin position="95"/>
        <end position="109"/>
    </location>
</feature>
<feature type="compositionally biased region" description="Pro residues" evidence="5">
    <location>
        <begin position="47"/>
        <end position="64"/>
    </location>
</feature>
<dbReference type="PANTHER" id="PTHR12346:SF0">
    <property type="entry name" value="SIN3A, ISOFORM G"/>
    <property type="match status" value="1"/>
</dbReference>
<evidence type="ECO:0000256" key="3">
    <source>
        <dbReference type="ARBA" id="ARBA00023242"/>
    </source>
</evidence>
<reference evidence="7" key="1">
    <citation type="submission" date="2015-05" db="EMBL/GenBank/DDBJ databases">
        <authorList>
            <person name="Fogelqvist Johan"/>
        </authorList>
    </citation>
    <scope>NUCLEOTIDE SEQUENCE [LARGE SCALE GENOMIC DNA]</scope>
</reference>
<feature type="region of interest" description="Disordered" evidence="5">
    <location>
        <begin position="1"/>
        <end position="122"/>
    </location>
</feature>
<dbReference type="Gene3D" id="1.20.1160.11">
    <property type="entry name" value="Paired amphipathic helix"/>
    <property type="match status" value="1"/>
</dbReference>
<feature type="compositionally biased region" description="Basic and acidic residues" evidence="5">
    <location>
        <begin position="368"/>
        <end position="396"/>
    </location>
</feature>
<dbReference type="InterPro" id="IPR039774">
    <property type="entry name" value="Sin3-like"/>
</dbReference>
<evidence type="ECO:0000256" key="5">
    <source>
        <dbReference type="SAM" id="MobiDB-lite"/>
    </source>
</evidence>
<feature type="compositionally biased region" description="Gly residues" evidence="5">
    <location>
        <begin position="82"/>
        <end position="94"/>
    </location>
</feature>
<dbReference type="PANTHER" id="PTHR12346">
    <property type="entry name" value="SIN3B-RELATED"/>
    <property type="match status" value="1"/>
</dbReference>
<comment type="subcellular location">
    <subcellularLocation>
        <location evidence="1 4">Nucleus</location>
    </subcellularLocation>
</comment>
<dbReference type="InterPro" id="IPR036600">
    <property type="entry name" value="PAH_sf"/>
</dbReference>
<dbReference type="FunFam" id="1.20.1160.11:FF:000001">
    <property type="entry name" value="Paired amphipathic helix protein Sin3"/>
    <property type="match status" value="1"/>
</dbReference>